<dbReference type="EMBL" id="MTKT01002440">
    <property type="protein sequence ID" value="OWM79459.1"/>
    <property type="molecule type" value="Genomic_DNA"/>
</dbReference>
<dbReference type="NCBIfam" id="TIGR01614">
    <property type="entry name" value="PME_inhib"/>
    <property type="match status" value="2"/>
</dbReference>
<gene>
    <name evidence="8" type="ORF">CDL15_Pgr022871</name>
</gene>
<dbReference type="InterPro" id="IPR035513">
    <property type="entry name" value="Invertase/methylesterase_inhib"/>
</dbReference>
<dbReference type="GO" id="GO:0042545">
    <property type="term" value="P:cell wall modification"/>
    <property type="evidence" value="ECO:0007669"/>
    <property type="project" value="InterPro"/>
</dbReference>
<feature type="active site" evidence="6">
    <location>
        <position position="342"/>
    </location>
</feature>
<protein>
    <recommendedName>
        <fullName evidence="7">Pectinesterase inhibitor domain-containing protein</fullName>
    </recommendedName>
</protein>
<accession>A0A218X425</accession>
<dbReference type="FunFam" id="2.160.20.10:FF:000001">
    <property type="entry name" value="Pectinesterase"/>
    <property type="match status" value="2"/>
</dbReference>
<dbReference type="Gene3D" id="2.160.20.10">
    <property type="entry name" value="Single-stranded right-handed beta-helix, Pectin lyase-like"/>
    <property type="match status" value="2"/>
</dbReference>
<proteinExistence type="inferred from homology"/>
<feature type="domain" description="Pectinesterase inhibitor" evidence="7">
    <location>
        <begin position="6"/>
        <end position="157"/>
    </location>
</feature>
<dbReference type="AlphaFoldDB" id="A0A218X425"/>
<dbReference type="InterPro" id="IPR033131">
    <property type="entry name" value="Pectinesterase_Asp_AS"/>
</dbReference>
<feature type="active site" evidence="6">
    <location>
        <position position="854"/>
    </location>
</feature>
<dbReference type="PROSITE" id="PS00503">
    <property type="entry name" value="PECTINESTERASE_2"/>
    <property type="match status" value="2"/>
</dbReference>
<dbReference type="SUPFAM" id="SSF51126">
    <property type="entry name" value="Pectin lyase-like"/>
    <property type="match status" value="2"/>
</dbReference>
<sequence length="1016" mass="113049">MSNSQLDSGDINWWCDQTPHPEPCKYFTSHSHNHPLPQNRFDFRKIMVQVTMERALMAQKQVLRFRPKRNNKRQKAVRADCLKLHDNTILQLNRSLDGIAGVNQTCSDFDIQTWLSTALTNIETCRLGSRDLNVLDTMITPATSTNLSRLISDSLAVNGALLGSEDEDVPSGGEEFPGWVSTKDRKLLQSSSIRPNLVVAKDGSGHFRTVQAAINVAARRRSMSTRFVIYVKRGVYVENIEVGINNNNVMLIGDGIRYTIISSSRSVRGGYTTYRIDGLRFIARGITFRNGAGPYKGQAVALRSASDLAVFYRCGFEGYQDTLFVHSQRQFFRECYIYGTIDFIFGNAAVVFQSCIIYVRRPLRGQANVITAQGRNDPYQNTGISIQNSRVMASAELRPVVRAFKTYLGRPWQQYSRTVYMKTYLDSLVSPFGWSTWDGSDYALNTLYYGEYKNFGPRASTRYRVRWKGFHVITSAAVASRFTVNSLIAGKSWLPSTGIPFASVLSPARSATGSSPSTTLIDWWCDHTPYPVQCKSSLQNVQPTILPRRRSQFRKMAIDAAMKWALQAQSHNKWLGSKCRNHKERVAWADCMMLYQSTIAQLNHTTEPGTNATPFDIQTWLSTALTNHDTCRAGFNELGVSDYVLPLMSNNNNVSKLISNALAINNATLTPQTNSTTTKEGFPSWLSTGDRKLLQSSTPTANLVVAKDGTGNFRTIQQAIDAAAKRSSSGRFVINVKRGVYEENISIGSGSGLKNIMLVGDGLRYTIITGSRSVGGGSTTFNSATVAVTADGFIARGITFRNTAGPQNHQAVALRSGADLSVFYRCGFEGYQDTLYVHSQRQFYRECYIYGTVDFIFGNAAAVLQNCMIYARRPMSGQKNVVTAQGRTDPNQNTGISIHNSRVMAAPDLMPVLSSFRSYLGRPWKEYSRTVFMQTYLDTLIDPAGWLPWDGNFALDTLYYGEYKNLGPRSSTTGRVAWKGYRVIQSSTEASQFTVANFIAGRSWLPATGVPFTAGL</sequence>
<dbReference type="SUPFAM" id="SSF101148">
    <property type="entry name" value="Plant invertase/pectin methylesterase inhibitor"/>
    <property type="match status" value="2"/>
</dbReference>
<dbReference type="Proteomes" id="UP000197138">
    <property type="component" value="Unassembled WGS sequence"/>
</dbReference>
<organism evidence="8 9">
    <name type="scientific">Punica granatum</name>
    <name type="common">Pomegranate</name>
    <dbReference type="NCBI Taxonomy" id="22663"/>
    <lineage>
        <taxon>Eukaryota</taxon>
        <taxon>Viridiplantae</taxon>
        <taxon>Streptophyta</taxon>
        <taxon>Embryophyta</taxon>
        <taxon>Tracheophyta</taxon>
        <taxon>Spermatophyta</taxon>
        <taxon>Magnoliopsida</taxon>
        <taxon>eudicotyledons</taxon>
        <taxon>Gunneridae</taxon>
        <taxon>Pentapetalae</taxon>
        <taxon>rosids</taxon>
        <taxon>malvids</taxon>
        <taxon>Myrtales</taxon>
        <taxon>Lythraceae</taxon>
        <taxon>Punica</taxon>
    </lineage>
</organism>
<evidence type="ECO:0000256" key="1">
    <source>
        <dbReference type="ARBA" id="ARBA00005184"/>
    </source>
</evidence>
<dbReference type="GO" id="GO:0030599">
    <property type="term" value="F:pectinesterase activity"/>
    <property type="evidence" value="ECO:0007669"/>
    <property type="project" value="InterPro"/>
</dbReference>
<dbReference type="InterPro" id="IPR012334">
    <property type="entry name" value="Pectin_lyas_fold"/>
</dbReference>
<dbReference type="SMART" id="SM00856">
    <property type="entry name" value="PMEI"/>
    <property type="match status" value="2"/>
</dbReference>
<dbReference type="GO" id="GO:0004857">
    <property type="term" value="F:enzyme inhibitor activity"/>
    <property type="evidence" value="ECO:0007669"/>
    <property type="project" value="InterPro"/>
</dbReference>
<comment type="pathway">
    <text evidence="1">Glycan metabolism; pectin degradation; 2-dehydro-3-deoxy-D-gluconate from pectin: step 1/5.</text>
</comment>
<dbReference type="Pfam" id="PF04043">
    <property type="entry name" value="PMEI"/>
    <property type="match status" value="2"/>
</dbReference>
<dbReference type="PANTHER" id="PTHR31707">
    <property type="entry name" value="PECTINESTERASE"/>
    <property type="match status" value="1"/>
</dbReference>
<evidence type="ECO:0000256" key="4">
    <source>
        <dbReference type="ARBA" id="ARBA00022801"/>
    </source>
</evidence>
<comment type="similarity">
    <text evidence="2">In the N-terminal section; belongs to the PMEI family.</text>
</comment>
<dbReference type="GO" id="GO:0045490">
    <property type="term" value="P:pectin catabolic process"/>
    <property type="evidence" value="ECO:0007669"/>
    <property type="project" value="UniProtKB-UniPathway"/>
</dbReference>
<evidence type="ECO:0000259" key="7">
    <source>
        <dbReference type="SMART" id="SM00856"/>
    </source>
</evidence>
<reference evidence="9" key="1">
    <citation type="journal article" date="2017" name="Plant J.">
        <title>The pomegranate (Punica granatum L.) genome and the genomics of punicalagin biosynthesis.</title>
        <authorList>
            <person name="Qin G."/>
            <person name="Xu C."/>
            <person name="Ming R."/>
            <person name="Tang H."/>
            <person name="Guyot R."/>
            <person name="Kramer E.M."/>
            <person name="Hu Y."/>
            <person name="Yi X."/>
            <person name="Qi Y."/>
            <person name="Xu X."/>
            <person name="Gao Z."/>
            <person name="Pan H."/>
            <person name="Jian J."/>
            <person name="Tian Y."/>
            <person name="Yue Z."/>
            <person name="Xu Y."/>
        </authorList>
    </citation>
    <scope>NUCLEOTIDE SEQUENCE [LARGE SCALE GENOMIC DNA]</scope>
    <source>
        <strain evidence="9">cv. Dabenzi</strain>
    </source>
</reference>
<evidence type="ECO:0000256" key="3">
    <source>
        <dbReference type="ARBA" id="ARBA00007786"/>
    </source>
</evidence>
<dbReference type="InterPro" id="IPR000070">
    <property type="entry name" value="Pectinesterase_cat"/>
</dbReference>
<feature type="domain" description="Pectinesterase inhibitor" evidence="7">
    <location>
        <begin position="516"/>
        <end position="664"/>
    </location>
</feature>
<evidence type="ECO:0000256" key="6">
    <source>
        <dbReference type="PROSITE-ProRule" id="PRU10040"/>
    </source>
</evidence>
<keyword evidence="4" id="KW-0378">Hydrolase</keyword>
<evidence type="ECO:0000313" key="8">
    <source>
        <dbReference type="EMBL" id="OWM79459.1"/>
    </source>
</evidence>
<dbReference type="Gene3D" id="1.20.140.40">
    <property type="entry name" value="Invertase/pectin methylesterase inhibitor family protein"/>
    <property type="match status" value="2"/>
</dbReference>
<dbReference type="InterPro" id="IPR011050">
    <property type="entry name" value="Pectin_lyase_fold/virulence"/>
</dbReference>
<name>A0A218X425_PUNGR</name>
<evidence type="ECO:0000313" key="9">
    <source>
        <dbReference type="Proteomes" id="UP000197138"/>
    </source>
</evidence>
<keyword evidence="5" id="KW-0063">Aspartyl esterase</keyword>
<comment type="similarity">
    <text evidence="3">In the C-terminal section; belongs to the pectinesterase family.</text>
</comment>
<evidence type="ECO:0000256" key="2">
    <source>
        <dbReference type="ARBA" id="ARBA00006027"/>
    </source>
</evidence>
<evidence type="ECO:0000256" key="5">
    <source>
        <dbReference type="ARBA" id="ARBA00023085"/>
    </source>
</evidence>
<dbReference type="UniPathway" id="UPA00545">
    <property type="reaction ID" value="UER00823"/>
</dbReference>
<dbReference type="CDD" id="cd15798">
    <property type="entry name" value="PMEI-like_3"/>
    <property type="match status" value="2"/>
</dbReference>
<comment type="caution">
    <text evidence="8">The sequence shown here is derived from an EMBL/GenBank/DDBJ whole genome shotgun (WGS) entry which is preliminary data.</text>
</comment>
<dbReference type="Pfam" id="PF01095">
    <property type="entry name" value="Pectinesterase"/>
    <property type="match status" value="2"/>
</dbReference>
<dbReference type="InterPro" id="IPR006501">
    <property type="entry name" value="Pectinesterase_inhib_dom"/>
</dbReference>